<dbReference type="Proteomes" id="UP000799437">
    <property type="component" value="Unassembled WGS sequence"/>
</dbReference>
<protein>
    <recommendedName>
        <fullName evidence="4">Lethal giant larvae (Lgl)-like C-terminal domain-containing protein</fullName>
    </recommendedName>
</protein>
<gene>
    <name evidence="5" type="ORF">EJ05DRAFT_530647</name>
</gene>
<dbReference type="GO" id="GO:0019905">
    <property type="term" value="F:syntaxin binding"/>
    <property type="evidence" value="ECO:0007669"/>
    <property type="project" value="TreeGrafter"/>
</dbReference>
<dbReference type="GO" id="GO:0005096">
    <property type="term" value="F:GTPase activator activity"/>
    <property type="evidence" value="ECO:0007669"/>
    <property type="project" value="TreeGrafter"/>
</dbReference>
<dbReference type="InterPro" id="IPR013905">
    <property type="entry name" value="Lgl_C_dom"/>
</dbReference>
<dbReference type="InterPro" id="IPR015943">
    <property type="entry name" value="WD40/YVTN_repeat-like_dom_sf"/>
</dbReference>
<dbReference type="SMART" id="SM00320">
    <property type="entry name" value="WD40"/>
    <property type="match status" value="4"/>
</dbReference>
<sequence>MLDMKMKASVRILQFCADKLICLNSNNHLTIFSLDTKKILVSYTPPATVTTMHSDPTLDYVLLGTTSGEIFAYDLDREAMAPFKLPNYWRQQNPQVRSAPIISLQLHPRDVGSLLIGYTEGAVLYSFKLNQASKFFHYEIPRGAPGGDSDPGTMNRLRWPKLTQALWHPTGTFILTGHEDGSLVFWDPKDGRIVMARTLTDTNVNQPGAGIVSMGNTPGTFAAKEPIFKIAWCANTDPDDTCILISGGASTTLATKGLTLFELGRTPNYATSSWQILSGHLADPKRQRILPSPPNAEVVDFCLIPRTSPHFAGAHDPIAVLAILSSGEIITLSFPSGIPINPTNHLHPSMTFVHPYISNFSLSPMDRTRWLGLTERRQHGPPILRGGFEERHVPKRFENRNVIQTAHVDGTIRMWDVGHGDEIENDTLLQADVGRALGRLDGVKVSKISLSGASAELATGLESGEVVVFRWATNRSPGVEPRTNRKNAIRELTDITDRKDPALSEGFHPYTLLDEQNGPVSALNMSDVGFLAAGFQGGSLSVIDMRGPAIIYNTSVTEFIKDNKGGSFKRRSQDKNPSSAYPTAIEFSVMTAEGDDYSSILMHVGTSNGHVATFKILPGSGGIYTVKYAGSVSVDDRIITIHPINSGTGNAAFATQNAVAGLRTGFKTSGVIVAVSQTGARVFKPATNKGAHKTWDEFFCDSATVVRYQDAGYALMGLYGDGYARVYSLPALKEIAAVRIDHIFDIRRFQDAIITATADILGWTGPSEMALVNLWGAGLDLNKARDGLFNPELMFPPRPTISNFQWMSGTQYVTPLDLDLLIGGPDRPPSKKMIMQARAEDRERMQAERALKRPAAATASSDEGYWAYMQRQLNERAERLNIVGDSMDQLGNASQGWADDVGKFVQKQKRNMIMGAVKGKFGL</sequence>
<keyword evidence="2" id="KW-0268">Exocytosis</keyword>
<reference evidence="5" key="1">
    <citation type="journal article" date="2020" name="Stud. Mycol.">
        <title>101 Dothideomycetes genomes: a test case for predicting lifestyles and emergence of pathogens.</title>
        <authorList>
            <person name="Haridas S."/>
            <person name="Albert R."/>
            <person name="Binder M."/>
            <person name="Bloem J."/>
            <person name="Labutti K."/>
            <person name="Salamov A."/>
            <person name="Andreopoulos B."/>
            <person name="Baker S."/>
            <person name="Barry K."/>
            <person name="Bills G."/>
            <person name="Bluhm B."/>
            <person name="Cannon C."/>
            <person name="Castanera R."/>
            <person name="Culley D."/>
            <person name="Daum C."/>
            <person name="Ezra D."/>
            <person name="Gonzalez J."/>
            <person name="Henrissat B."/>
            <person name="Kuo A."/>
            <person name="Liang C."/>
            <person name="Lipzen A."/>
            <person name="Lutzoni F."/>
            <person name="Magnuson J."/>
            <person name="Mondo S."/>
            <person name="Nolan M."/>
            <person name="Ohm R."/>
            <person name="Pangilinan J."/>
            <person name="Park H.-J."/>
            <person name="Ramirez L."/>
            <person name="Alfaro M."/>
            <person name="Sun H."/>
            <person name="Tritt A."/>
            <person name="Yoshinaga Y."/>
            <person name="Zwiers L.-H."/>
            <person name="Turgeon B."/>
            <person name="Goodwin S."/>
            <person name="Spatafora J."/>
            <person name="Crous P."/>
            <person name="Grigoriev I."/>
        </authorList>
    </citation>
    <scope>NUCLEOTIDE SEQUENCE</scope>
    <source>
        <strain evidence="5">CBS 121739</strain>
    </source>
</reference>
<dbReference type="EMBL" id="ML996567">
    <property type="protein sequence ID" value="KAF2760853.1"/>
    <property type="molecule type" value="Genomic_DNA"/>
</dbReference>
<evidence type="ECO:0000259" key="4">
    <source>
        <dbReference type="Pfam" id="PF08596"/>
    </source>
</evidence>
<accession>A0A6A6WDR5</accession>
<dbReference type="Pfam" id="PF08596">
    <property type="entry name" value="Lgl_C"/>
    <property type="match status" value="1"/>
</dbReference>
<dbReference type="AlphaFoldDB" id="A0A6A6WDR5"/>
<dbReference type="GO" id="GO:0005886">
    <property type="term" value="C:plasma membrane"/>
    <property type="evidence" value="ECO:0007669"/>
    <property type="project" value="TreeGrafter"/>
</dbReference>
<dbReference type="SUPFAM" id="SSF50978">
    <property type="entry name" value="WD40 repeat-like"/>
    <property type="match status" value="1"/>
</dbReference>
<feature type="domain" description="Lethal giant larvae (Lgl)-like C-terminal" evidence="4">
    <location>
        <begin position="443"/>
        <end position="831"/>
    </location>
</feature>
<dbReference type="GO" id="GO:0005737">
    <property type="term" value="C:cytoplasm"/>
    <property type="evidence" value="ECO:0007669"/>
    <property type="project" value="TreeGrafter"/>
</dbReference>
<dbReference type="Gene3D" id="2.130.10.10">
    <property type="entry name" value="YVTN repeat-like/Quinoprotein amine dehydrogenase"/>
    <property type="match status" value="2"/>
</dbReference>
<dbReference type="SUPFAM" id="SSF101908">
    <property type="entry name" value="Putative isomerase YbhE"/>
    <property type="match status" value="1"/>
</dbReference>
<dbReference type="GeneID" id="54490036"/>
<dbReference type="GO" id="GO:0006887">
    <property type="term" value="P:exocytosis"/>
    <property type="evidence" value="ECO:0007669"/>
    <property type="project" value="UniProtKB-KW"/>
</dbReference>
<dbReference type="Pfam" id="PF00400">
    <property type="entry name" value="WD40"/>
    <property type="match status" value="1"/>
</dbReference>
<name>A0A6A6WDR5_9PEZI</name>
<evidence type="ECO:0000313" key="6">
    <source>
        <dbReference type="Proteomes" id="UP000799437"/>
    </source>
</evidence>
<organism evidence="5 6">
    <name type="scientific">Pseudovirgaria hyperparasitica</name>
    <dbReference type="NCBI Taxonomy" id="470096"/>
    <lineage>
        <taxon>Eukaryota</taxon>
        <taxon>Fungi</taxon>
        <taxon>Dikarya</taxon>
        <taxon>Ascomycota</taxon>
        <taxon>Pezizomycotina</taxon>
        <taxon>Dothideomycetes</taxon>
        <taxon>Dothideomycetes incertae sedis</taxon>
        <taxon>Acrospermales</taxon>
        <taxon>Acrospermaceae</taxon>
        <taxon>Pseudovirgaria</taxon>
    </lineage>
</organism>
<evidence type="ECO:0000256" key="3">
    <source>
        <dbReference type="PROSITE-ProRule" id="PRU00221"/>
    </source>
</evidence>
<feature type="repeat" description="WD" evidence="3">
    <location>
        <begin position="167"/>
        <end position="196"/>
    </location>
</feature>
<dbReference type="PANTHER" id="PTHR10241:SF25">
    <property type="entry name" value="TOMOSYN, ISOFORM C"/>
    <property type="match status" value="1"/>
</dbReference>
<evidence type="ECO:0000313" key="5">
    <source>
        <dbReference type="EMBL" id="KAF2760853.1"/>
    </source>
</evidence>
<dbReference type="PROSITE" id="PS50082">
    <property type="entry name" value="WD_REPEATS_2"/>
    <property type="match status" value="1"/>
</dbReference>
<dbReference type="GO" id="GO:0045159">
    <property type="term" value="F:myosin II binding"/>
    <property type="evidence" value="ECO:0007669"/>
    <property type="project" value="TreeGrafter"/>
</dbReference>
<proteinExistence type="inferred from homology"/>
<keyword evidence="3" id="KW-0853">WD repeat</keyword>
<dbReference type="OrthoDB" id="19944at2759"/>
<keyword evidence="6" id="KW-1185">Reference proteome</keyword>
<dbReference type="GO" id="GO:0006893">
    <property type="term" value="P:Golgi to plasma membrane transport"/>
    <property type="evidence" value="ECO:0007669"/>
    <property type="project" value="TreeGrafter"/>
</dbReference>
<evidence type="ECO:0000256" key="1">
    <source>
        <dbReference type="ARBA" id="ARBA00008070"/>
    </source>
</evidence>
<dbReference type="RefSeq" id="XP_033603304.1">
    <property type="nucleotide sequence ID" value="XM_033748982.1"/>
</dbReference>
<evidence type="ECO:0000256" key="2">
    <source>
        <dbReference type="ARBA" id="ARBA00022483"/>
    </source>
</evidence>
<dbReference type="InterPro" id="IPR036322">
    <property type="entry name" value="WD40_repeat_dom_sf"/>
</dbReference>
<dbReference type="PANTHER" id="PTHR10241">
    <property type="entry name" value="LETHAL 2 GIANT LARVAE PROTEIN"/>
    <property type="match status" value="1"/>
</dbReference>
<comment type="similarity">
    <text evidence="1">Belongs to the WD repeat L(2)GL family.</text>
</comment>
<dbReference type="InterPro" id="IPR001680">
    <property type="entry name" value="WD40_rpt"/>
</dbReference>